<dbReference type="AlphaFoldDB" id="A0A9W7KTR7"/>
<reference evidence="4" key="1">
    <citation type="submission" date="2022-07" db="EMBL/GenBank/DDBJ databases">
        <title>Genome analysis of Parmales, a sister group of diatoms, reveals the evolutionary specialization of diatoms from phago-mixotrophs to photoautotrophs.</title>
        <authorList>
            <person name="Ban H."/>
            <person name="Sato S."/>
            <person name="Yoshikawa S."/>
            <person name="Kazumasa Y."/>
            <person name="Nakamura Y."/>
            <person name="Ichinomiya M."/>
            <person name="Saitoh K."/>
            <person name="Sato N."/>
            <person name="Blanc-Mathieu R."/>
            <person name="Endo H."/>
            <person name="Kuwata A."/>
            <person name="Ogata H."/>
        </authorList>
    </citation>
    <scope>NUCLEOTIDE SEQUENCE</scope>
</reference>
<dbReference type="CDD" id="cd00200">
    <property type="entry name" value="WD40"/>
    <property type="match status" value="1"/>
</dbReference>
<dbReference type="PROSITE" id="PS50294">
    <property type="entry name" value="WD_REPEATS_REGION"/>
    <property type="match status" value="1"/>
</dbReference>
<proteinExistence type="predicted"/>
<evidence type="ECO:0000313" key="5">
    <source>
        <dbReference type="Proteomes" id="UP001165082"/>
    </source>
</evidence>
<evidence type="ECO:0000256" key="2">
    <source>
        <dbReference type="ARBA" id="ARBA00022737"/>
    </source>
</evidence>
<dbReference type="GO" id="GO:1990234">
    <property type="term" value="C:transferase complex"/>
    <property type="evidence" value="ECO:0007669"/>
    <property type="project" value="UniProtKB-ARBA"/>
</dbReference>
<feature type="repeat" description="WD" evidence="3">
    <location>
        <begin position="47"/>
        <end position="79"/>
    </location>
</feature>
<keyword evidence="5" id="KW-1185">Reference proteome</keyword>
<gene>
    <name evidence="4" type="ORF">TrRE_jg11860</name>
</gene>
<keyword evidence="2" id="KW-0677">Repeat</keyword>
<dbReference type="PROSITE" id="PS50082">
    <property type="entry name" value="WD_REPEATS_2"/>
    <property type="match status" value="4"/>
</dbReference>
<comment type="caution">
    <text evidence="4">The sequence shown here is derived from an EMBL/GenBank/DDBJ whole genome shotgun (WGS) entry which is preliminary data.</text>
</comment>
<dbReference type="Gene3D" id="2.130.10.10">
    <property type="entry name" value="YVTN repeat-like/Quinoprotein amine dehydrogenase"/>
    <property type="match status" value="2"/>
</dbReference>
<evidence type="ECO:0000256" key="3">
    <source>
        <dbReference type="PROSITE-ProRule" id="PRU00221"/>
    </source>
</evidence>
<dbReference type="OrthoDB" id="202197at2759"/>
<dbReference type="PANTHER" id="PTHR22847">
    <property type="entry name" value="WD40 REPEAT PROTEIN"/>
    <property type="match status" value="1"/>
</dbReference>
<dbReference type="InterPro" id="IPR019775">
    <property type="entry name" value="WD40_repeat_CS"/>
</dbReference>
<dbReference type="SMART" id="SM00320">
    <property type="entry name" value="WD40"/>
    <property type="match status" value="5"/>
</dbReference>
<dbReference type="PROSITE" id="PS00678">
    <property type="entry name" value="WD_REPEATS_1"/>
    <property type="match status" value="2"/>
</dbReference>
<dbReference type="Proteomes" id="UP001165082">
    <property type="component" value="Unassembled WGS sequence"/>
</dbReference>
<accession>A0A9W7KTR7</accession>
<dbReference type="Pfam" id="PF00400">
    <property type="entry name" value="WD40"/>
    <property type="match status" value="3"/>
</dbReference>
<evidence type="ECO:0000313" key="4">
    <source>
        <dbReference type="EMBL" id="GMI11030.1"/>
    </source>
</evidence>
<keyword evidence="1 3" id="KW-0853">WD repeat</keyword>
<feature type="repeat" description="WD" evidence="3">
    <location>
        <begin position="12"/>
        <end position="46"/>
    </location>
</feature>
<dbReference type="InterPro" id="IPR020472">
    <property type="entry name" value="WD40_PAC1"/>
</dbReference>
<protein>
    <submittedName>
        <fullName evidence="4">Uncharacterized protein</fullName>
    </submittedName>
</protein>
<dbReference type="InterPro" id="IPR015943">
    <property type="entry name" value="WD40/YVTN_repeat-like_dom_sf"/>
</dbReference>
<dbReference type="PANTHER" id="PTHR22847:SF637">
    <property type="entry name" value="WD REPEAT DOMAIN 5B"/>
    <property type="match status" value="1"/>
</dbReference>
<evidence type="ECO:0000256" key="1">
    <source>
        <dbReference type="ARBA" id="ARBA00022574"/>
    </source>
</evidence>
<dbReference type="PRINTS" id="PR00320">
    <property type="entry name" value="GPROTEINBRPT"/>
</dbReference>
<name>A0A9W7KTR7_9STRA</name>
<feature type="repeat" description="WD" evidence="3">
    <location>
        <begin position="199"/>
        <end position="226"/>
    </location>
</feature>
<organism evidence="4 5">
    <name type="scientific">Triparma retinervis</name>
    <dbReference type="NCBI Taxonomy" id="2557542"/>
    <lineage>
        <taxon>Eukaryota</taxon>
        <taxon>Sar</taxon>
        <taxon>Stramenopiles</taxon>
        <taxon>Ochrophyta</taxon>
        <taxon>Bolidophyceae</taxon>
        <taxon>Parmales</taxon>
        <taxon>Triparmaceae</taxon>
        <taxon>Triparma</taxon>
    </lineage>
</organism>
<sequence>MDVGKGHRGGGINKVAVHPIFELAATAGEDGTVKLWDLESGDFAKTLKGHTAGVQCVVWSGAGDLLVSCGADLSVKVWDAGDGYACRRTMRGHGHNVCAAAFCRLEGVQDKGVATTGRDGTIRIWDLKTGFCVHTIRARAEPPVWLRDLKHSNWVRDLLVSTRSADYVLSVGDDRCMMVLDVKNRRCLREIKDAGGHFVQAVGMHEKLPVVVTAGVDNEVRIWKCE</sequence>
<dbReference type="InterPro" id="IPR001680">
    <property type="entry name" value="WD40_rpt"/>
</dbReference>
<dbReference type="SUPFAM" id="SSF50978">
    <property type="entry name" value="WD40 repeat-like"/>
    <property type="match status" value="1"/>
</dbReference>
<dbReference type="EMBL" id="BRXZ01000401">
    <property type="protein sequence ID" value="GMI11030.1"/>
    <property type="molecule type" value="Genomic_DNA"/>
</dbReference>
<dbReference type="InterPro" id="IPR036322">
    <property type="entry name" value="WD40_repeat_dom_sf"/>
</dbReference>
<feature type="repeat" description="WD" evidence="3">
    <location>
        <begin position="90"/>
        <end position="135"/>
    </location>
</feature>